<keyword evidence="3" id="KW-0001">2Fe-2S</keyword>
<evidence type="ECO:0000313" key="16">
    <source>
        <dbReference type="Proteomes" id="UP001501821"/>
    </source>
</evidence>
<evidence type="ECO:0000256" key="7">
    <source>
        <dbReference type="ARBA" id="ARBA00023064"/>
    </source>
</evidence>
<evidence type="ECO:0000256" key="4">
    <source>
        <dbReference type="ARBA" id="ARBA00022723"/>
    </source>
</evidence>
<organism evidence="15 16">
    <name type="scientific">Nocardioides panacisoli</name>
    <dbReference type="NCBI Taxonomy" id="627624"/>
    <lineage>
        <taxon>Bacteria</taxon>
        <taxon>Bacillati</taxon>
        <taxon>Actinomycetota</taxon>
        <taxon>Actinomycetes</taxon>
        <taxon>Propionibacteriales</taxon>
        <taxon>Nocardioidaceae</taxon>
        <taxon>Nocardioides</taxon>
    </lineage>
</organism>
<keyword evidence="9 11" id="KW-0119">Carbohydrate metabolism</keyword>
<accession>A0ABP7IHP5</accession>
<comment type="catalytic activity">
    <reaction evidence="11">
        <text>6-phospho-D-gluconate = 2-dehydro-3-deoxy-6-phospho-D-gluconate + H2O</text>
        <dbReference type="Rhea" id="RHEA:17277"/>
        <dbReference type="ChEBI" id="CHEBI:15377"/>
        <dbReference type="ChEBI" id="CHEBI:57569"/>
        <dbReference type="ChEBI" id="CHEBI:58759"/>
        <dbReference type="EC" id="4.2.1.12"/>
    </reaction>
</comment>
<dbReference type="Gene3D" id="3.50.30.80">
    <property type="entry name" value="IlvD/EDD C-terminal domain-like"/>
    <property type="match status" value="1"/>
</dbReference>
<keyword evidence="10" id="KW-0100">Branched-chain amino acid biosynthesis</keyword>
<evidence type="ECO:0000256" key="9">
    <source>
        <dbReference type="ARBA" id="ARBA00023277"/>
    </source>
</evidence>
<proteinExistence type="inferred from homology"/>
<dbReference type="InterPro" id="IPR056740">
    <property type="entry name" value="ILV_EDD_C"/>
</dbReference>
<name>A0ABP7IHP5_9ACTN</name>
<evidence type="ECO:0000256" key="2">
    <source>
        <dbReference type="ARBA" id="ARBA00022485"/>
    </source>
</evidence>
<keyword evidence="5 11" id="KW-0408">Iron</keyword>
<dbReference type="PANTHER" id="PTHR43661:SF1">
    <property type="entry name" value="PHOSPHOGLUCONATE DEHYDRATASE"/>
    <property type="match status" value="1"/>
</dbReference>
<evidence type="ECO:0000256" key="1">
    <source>
        <dbReference type="ARBA" id="ARBA00006486"/>
    </source>
</evidence>
<evidence type="ECO:0000256" key="10">
    <source>
        <dbReference type="ARBA" id="ARBA00023304"/>
    </source>
</evidence>
<evidence type="ECO:0000256" key="11">
    <source>
        <dbReference type="HAMAP-Rule" id="MF_02094"/>
    </source>
</evidence>
<feature type="binding site" evidence="11">
    <location>
        <position position="227"/>
    </location>
    <ligand>
        <name>[4Fe-4S] cluster</name>
        <dbReference type="ChEBI" id="CHEBI:49883"/>
    </ligand>
</feature>
<comment type="caution">
    <text evidence="15">The sequence shown here is derived from an EMBL/GenBank/DDBJ whole genome shotgun (WGS) entry which is preliminary data.</text>
</comment>
<comment type="pathway">
    <text evidence="11">Carbohydrate metabolism; Entner-Doudoroff pathway.</text>
</comment>
<evidence type="ECO:0000259" key="13">
    <source>
        <dbReference type="Pfam" id="PF00920"/>
    </source>
</evidence>
<keyword evidence="10" id="KW-0028">Amino-acid biosynthesis</keyword>
<dbReference type="InterPro" id="IPR004786">
    <property type="entry name" value="6-phosphgluc_deHydtase"/>
</dbReference>
<dbReference type="PROSITE" id="PS00886">
    <property type="entry name" value="ILVD_EDD_1"/>
    <property type="match status" value="1"/>
</dbReference>
<evidence type="ECO:0000256" key="6">
    <source>
        <dbReference type="ARBA" id="ARBA00023014"/>
    </source>
</evidence>
<evidence type="ECO:0000256" key="12">
    <source>
        <dbReference type="NCBIfam" id="TIGR01196"/>
    </source>
</evidence>
<comment type="cofactor">
    <cofactor evidence="11">
        <name>[4Fe-4S] cluster</name>
        <dbReference type="ChEBI" id="CHEBI:49883"/>
    </cofactor>
    <text evidence="11">Binds 1 [4Fe-4S] cluster.</text>
</comment>
<dbReference type="EMBL" id="BAABAH010000006">
    <property type="protein sequence ID" value="GAA3818791.1"/>
    <property type="molecule type" value="Genomic_DNA"/>
</dbReference>
<keyword evidence="7 11" id="KW-0311">Gluconate utilization</keyword>
<dbReference type="Pfam" id="PF00920">
    <property type="entry name" value="ILVD_EDD_N"/>
    <property type="match status" value="1"/>
</dbReference>
<dbReference type="EC" id="4.2.1.12" evidence="11 12"/>
<dbReference type="Proteomes" id="UP001501821">
    <property type="component" value="Unassembled WGS sequence"/>
</dbReference>
<evidence type="ECO:0000256" key="8">
    <source>
        <dbReference type="ARBA" id="ARBA00023239"/>
    </source>
</evidence>
<evidence type="ECO:0000256" key="5">
    <source>
        <dbReference type="ARBA" id="ARBA00023004"/>
    </source>
</evidence>
<dbReference type="SUPFAM" id="SSF52016">
    <property type="entry name" value="LeuD/IlvD-like"/>
    <property type="match status" value="1"/>
</dbReference>
<dbReference type="InterPro" id="IPR042096">
    <property type="entry name" value="Dihydro-acid_dehy_C"/>
</dbReference>
<keyword evidence="8 11" id="KW-0456">Lyase</keyword>
<feature type="domain" description="Dihydroxy-acid/6-phosphogluconate dehydratase C-terminal" evidence="14">
    <location>
        <begin position="413"/>
        <end position="607"/>
    </location>
</feature>
<reference evidence="16" key="1">
    <citation type="journal article" date="2019" name="Int. J. Syst. Evol. Microbiol.">
        <title>The Global Catalogue of Microorganisms (GCM) 10K type strain sequencing project: providing services to taxonomists for standard genome sequencing and annotation.</title>
        <authorList>
            <consortium name="The Broad Institute Genomics Platform"/>
            <consortium name="The Broad Institute Genome Sequencing Center for Infectious Disease"/>
            <person name="Wu L."/>
            <person name="Ma J."/>
        </authorList>
    </citation>
    <scope>NUCLEOTIDE SEQUENCE [LARGE SCALE GENOMIC DNA]</scope>
    <source>
        <strain evidence="16">JCM 16953</strain>
    </source>
</reference>
<dbReference type="InterPro" id="IPR037237">
    <property type="entry name" value="IlvD/EDD_N"/>
</dbReference>
<dbReference type="Pfam" id="PF24877">
    <property type="entry name" value="ILV_EDD_C"/>
    <property type="match status" value="1"/>
</dbReference>
<feature type="binding site" evidence="11">
    <location>
        <position position="160"/>
    </location>
    <ligand>
        <name>[4Fe-4S] cluster</name>
        <dbReference type="ChEBI" id="CHEBI:49883"/>
    </ligand>
</feature>
<dbReference type="NCBIfam" id="TIGR01196">
    <property type="entry name" value="edd"/>
    <property type="match status" value="1"/>
</dbReference>
<feature type="domain" description="Dihydroxy-acid/6-phosphogluconate dehydratase N-terminal" evidence="13">
    <location>
        <begin position="71"/>
        <end position="384"/>
    </location>
</feature>
<dbReference type="SUPFAM" id="SSF143975">
    <property type="entry name" value="IlvD/EDD N-terminal domain-like"/>
    <property type="match status" value="1"/>
</dbReference>
<keyword evidence="4 11" id="KW-0479">Metal-binding</keyword>
<dbReference type="HAMAP" id="MF_02094">
    <property type="entry name" value="Edd"/>
    <property type="match status" value="1"/>
</dbReference>
<keyword evidence="16" id="KW-1185">Reference proteome</keyword>
<keyword evidence="6 11" id="KW-0411">Iron-sulfur</keyword>
<dbReference type="RefSeq" id="WP_425575101.1">
    <property type="nucleotide sequence ID" value="NZ_BAABAH010000006.1"/>
</dbReference>
<comment type="function">
    <text evidence="11">Catalyzes the dehydration of 6-phospho-D-gluconate to 2-dehydro-3-deoxy-6-phospho-D-gluconate.</text>
</comment>
<keyword evidence="2 11" id="KW-0004">4Fe-4S</keyword>
<gene>
    <name evidence="11 15" type="primary">edd</name>
    <name evidence="15" type="ORF">GCM10022242_20790</name>
</gene>
<protein>
    <recommendedName>
        <fullName evidence="11 12">Phosphogluconate dehydratase</fullName>
        <ecNumber evidence="11 12">4.2.1.12</ecNumber>
    </recommendedName>
</protein>
<evidence type="ECO:0000256" key="3">
    <source>
        <dbReference type="ARBA" id="ARBA00022714"/>
    </source>
</evidence>
<dbReference type="InterPro" id="IPR000581">
    <property type="entry name" value="ILV_EDD_N"/>
</dbReference>
<comment type="similarity">
    <text evidence="1 11">Belongs to the IlvD/Edd family.</text>
</comment>
<sequence length="629" mass="65765">MTSPTPVHPAVAAVTARITERSAASRATYLSRIRAAADRGPARGRLACANLAHGFAAAEGRSRAELRRGTKPNLAIVTSYNDMLSAHQPFATYPALLKDAAIRAGGIAQVAGGVPAMCDGITQGRDGMELSLFSRDVIAMSTAVALSHDMFDGALLLGVCDKIVPGLLIGALSFGHLPAVFVPAGPMESGLPNKDKARVRQLHAEGRVGREELLEAEAASYHSPGTCTFYGTANSNQLLMEVMGLHLPGSSFVNPSNPLREALTREAAARAVAISRYDDRLPVGELVDERTVVNACVALLASGGSSNHTLHLVAIARAAGIELTWDDLADLSAVVPLLARIYPNGSADVNHFHAAGGIGFLVRTLLDAGLLHEDVQTVAGHGLRRYVAEPVLADAGYGTVVWRERTSRSLDNDVLRPAGAPFAADGGLKVVRGPLGTAVVKTSAVDPEHRVVRAPARVFDHQDDFLAAFADGDLDRGDLVAVIRYQGPSANGMPELHKLSPALGVLQDRGQRVALVTDGRMSGASGKVPAAIHVTPEAAMGGPLARVRDGDIITLDADAGLLTIDQAAELPHRSATGRAPGDEEWVGTGRELFQSFRAAVGAADRGASVFSYGEPVAAVDARDLEVPVA</sequence>
<evidence type="ECO:0000313" key="15">
    <source>
        <dbReference type="EMBL" id="GAA3818791.1"/>
    </source>
</evidence>
<dbReference type="InterPro" id="IPR020558">
    <property type="entry name" value="DiOHA_6PGluconate_deHydtase_CS"/>
</dbReference>
<evidence type="ECO:0000259" key="14">
    <source>
        <dbReference type="Pfam" id="PF24877"/>
    </source>
</evidence>
<dbReference type="PANTHER" id="PTHR43661">
    <property type="entry name" value="D-XYLONATE DEHYDRATASE"/>
    <property type="match status" value="1"/>
</dbReference>
<dbReference type="PROSITE" id="PS00887">
    <property type="entry name" value="ILVD_EDD_2"/>
    <property type="match status" value="1"/>
</dbReference>